<keyword evidence="11" id="KW-1185">Reference proteome</keyword>
<evidence type="ECO:0000256" key="3">
    <source>
        <dbReference type="ARBA" id="ARBA00022475"/>
    </source>
</evidence>
<dbReference type="AlphaFoldDB" id="A0A1X2GMB2"/>
<gene>
    <name evidence="10" type="ORF">DM01DRAFT_1334542</name>
</gene>
<accession>A0A1X2GMB2</accession>
<name>A0A1X2GMB2_9FUNG</name>
<keyword evidence="6" id="KW-0406">Ion transport</keyword>
<dbReference type="GO" id="GO:0005886">
    <property type="term" value="C:plasma membrane"/>
    <property type="evidence" value="ECO:0007669"/>
    <property type="project" value="UniProtKB-SubCell"/>
</dbReference>
<keyword evidence="5 9" id="KW-1133">Transmembrane helix</keyword>
<comment type="caution">
    <text evidence="10">The sequence shown here is derived from an EMBL/GenBank/DDBJ whole genome shotgun (WGS) entry which is preliminary data.</text>
</comment>
<feature type="transmembrane region" description="Helical" evidence="9">
    <location>
        <begin position="20"/>
        <end position="44"/>
    </location>
</feature>
<dbReference type="STRING" id="101127.A0A1X2GMB2"/>
<evidence type="ECO:0000256" key="1">
    <source>
        <dbReference type="ARBA" id="ARBA00004651"/>
    </source>
</evidence>
<dbReference type="PANTHER" id="PTHR33281:SF19">
    <property type="entry name" value="VOLTAGE-DEPENDENT ANION CHANNEL-FORMING PROTEIN YNEE"/>
    <property type="match status" value="1"/>
</dbReference>
<dbReference type="EMBL" id="MCGT01000009">
    <property type="protein sequence ID" value="ORX56988.1"/>
    <property type="molecule type" value="Genomic_DNA"/>
</dbReference>
<evidence type="ECO:0000313" key="10">
    <source>
        <dbReference type="EMBL" id="ORX56988.1"/>
    </source>
</evidence>
<keyword evidence="4 9" id="KW-0812">Transmembrane</keyword>
<dbReference type="PANTHER" id="PTHR33281">
    <property type="entry name" value="UPF0187 PROTEIN YNEE"/>
    <property type="match status" value="1"/>
</dbReference>
<keyword evidence="3" id="KW-1003">Cell membrane</keyword>
<reference evidence="10 11" key="1">
    <citation type="submission" date="2016-07" db="EMBL/GenBank/DDBJ databases">
        <title>Pervasive Adenine N6-methylation of Active Genes in Fungi.</title>
        <authorList>
            <consortium name="DOE Joint Genome Institute"/>
            <person name="Mondo S.J."/>
            <person name="Dannebaum R.O."/>
            <person name="Kuo R.C."/>
            <person name="Labutti K."/>
            <person name="Haridas S."/>
            <person name="Kuo A."/>
            <person name="Salamov A."/>
            <person name="Ahrendt S.R."/>
            <person name="Lipzen A."/>
            <person name="Sullivan W."/>
            <person name="Andreopoulos W.B."/>
            <person name="Clum A."/>
            <person name="Lindquist E."/>
            <person name="Daum C."/>
            <person name="Ramamoorthy G.K."/>
            <person name="Gryganskyi A."/>
            <person name="Culley D."/>
            <person name="Magnuson J.K."/>
            <person name="James T.Y."/>
            <person name="O'Malley M.A."/>
            <person name="Stajich J.E."/>
            <person name="Spatafora J.W."/>
            <person name="Visel A."/>
            <person name="Grigoriev I.V."/>
        </authorList>
    </citation>
    <scope>NUCLEOTIDE SEQUENCE [LARGE SCALE GENOMIC DNA]</scope>
    <source>
        <strain evidence="10 11">NRRL 3301</strain>
    </source>
</reference>
<evidence type="ECO:0000256" key="2">
    <source>
        <dbReference type="ARBA" id="ARBA00022448"/>
    </source>
</evidence>
<proteinExistence type="predicted"/>
<keyword evidence="7 9" id="KW-0472">Membrane</keyword>
<evidence type="ECO:0000256" key="5">
    <source>
        <dbReference type="ARBA" id="ARBA00022989"/>
    </source>
</evidence>
<sequence length="442" mass="49422">MPVSLMSFFTTIIYIIANKYKVAVGIPLSVLTSVSVALGLLLAFRVNTAYERYNNGRCLIQTVTATIRNLSRQIWINVPEDTPADHLQKMRCVKLLLAFFVATKHHLRREYGTDFYDLQELLPKDWTPLSVTHGAKERSNSIYSVTGASQLQQRGRRMIHKLKKLPLVVSVHDDVKPDDDQAMLQPDHRNDVHNMRRTLIKEFFPDDEIVEDSAPAIQKKVLAEALTTLSPTSSTAAGPSSFFGRAGQDAENDETRPLLVGRHHKPSSVKSLYGDRDPVFASEEDLPDQGDGDLSLPMEIIYRISLYINAQKAAGKIESSFVSVTTSSLDTLVNTLTSFERIVHTPIPKAYNIHLKQGTVLYIFFLPFALVESLGALVIPVVALVSFTLFGILAIGNEIENPFGYDYNDLPLNKYCEDLKREVEYIIYHVPSKSGAILIDGQ</sequence>
<dbReference type="OrthoDB" id="1368at2759"/>
<evidence type="ECO:0000256" key="6">
    <source>
        <dbReference type="ARBA" id="ARBA00023065"/>
    </source>
</evidence>
<organism evidence="10 11">
    <name type="scientific">Hesseltinella vesiculosa</name>
    <dbReference type="NCBI Taxonomy" id="101127"/>
    <lineage>
        <taxon>Eukaryota</taxon>
        <taxon>Fungi</taxon>
        <taxon>Fungi incertae sedis</taxon>
        <taxon>Mucoromycota</taxon>
        <taxon>Mucoromycotina</taxon>
        <taxon>Mucoromycetes</taxon>
        <taxon>Mucorales</taxon>
        <taxon>Cunninghamellaceae</taxon>
        <taxon>Hesseltinella</taxon>
    </lineage>
</organism>
<keyword evidence="2" id="KW-0813">Transport</keyword>
<evidence type="ECO:0000256" key="8">
    <source>
        <dbReference type="SAM" id="MobiDB-lite"/>
    </source>
</evidence>
<dbReference type="GO" id="GO:0005254">
    <property type="term" value="F:chloride channel activity"/>
    <property type="evidence" value="ECO:0007669"/>
    <property type="project" value="InterPro"/>
</dbReference>
<evidence type="ECO:0000256" key="7">
    <source>
        <dbReference type="ARBA" id="ARBA00023136"/>
    </source>
</evidence>
<dbReference type="Proteomes" id="UP000242146">
    <property type="component" value="Unassembled WGS sequence"/>
</dbReference>
<evidence type="ECO:0000256" key="4">
    <source>
        <dbReference type="ARBA" id="ARBA00022692"/>
    </source>
</evidence>
<feature type="transmembrane region" description="Helical" evidence="9">
    <location>
        <begin position="360"/>
        <end position="393"/>
    </location>
</feature>
<feature type="region of interest" description="Disordered" evidence="8">
    <location>
        <begin position="230"/>
        <end position="250"/>
    </location>
</feature>
<dbReference type="Pfam" id="PF25539">
    <property type="entry name" value="Bestrophin_2"/>
    <property type="match status" value="2"/>
</dbReference>
<comment type="subcellular location">
    <subcellularLocation>
        <location evidence="1">Cell membrane</location>
        <topology evidence="1">Multi-pass membrane protein</topology>
    </subcellularLocation>
</comment>
<protein>
    <submittedName>
        <fullName evidence="10">UPF0187-domain-containing protein</fullName>
    </submittedName>
</protein>
<dbReference type="InterPro" id="IPR044669">
    <property type="entry name" value="YneE/VCCN1/2-like"/>
</dbReference>
<evidence type="ECO:0000256" key="9">
    <source>
        <dbReference type="SAM" id="Phobius"/>
    </source>
</evidence>
<evidence type="ECO:0000313" key="11">
    <source>
        <dbReference type="Proteomes" id="UP000242146"/>
    </source>
</evidence>
<feature type="compositionally biased region" description="Low complexity" evidence="8">
    <location>
        <begin position="230"/>
        <end position="244"/>
    </location>
</feature>